<gene>
    <name evidence="1" type="ORF">ACFOOG_14280</name>
</gene>
<evidence type="ECO:0008006" key="3">
    <source>
        <dbReference type="Google" id="ProtNLM"/>
    </source>
</evidence>
<evidence type="ECO:0000313" key="1">
    <source>
        <dbReference type="EMBL" id="MFC3854007.1"/>
    </source>
</evidence>
<dbReference type="EMBL" id="JBHRYR010000004">
    <property type="protein sequence ID" value="MFC3854007.1"/>
    <property type="molecule type" value="Genomic_DNA"/>
</dbReference>
<name>A0ABV7ZZP9_9GAMM</name>
<protein>
    <recommendedName>
        <fullName evidence="3">N-acetyltransferase domain-containing protein</fullName>
    </recommendedName>
</protein>
<evidence type="ECO:0000313" key="2">
    <source>
        <dbReference type="Proteomes" id="UP001595617"/>
    </source>
</evidence>
<reference evidence="2" key="1">
    <citation type="journal article" date="2019" name="Int. J. Syst. Evol. Microbiol.">
        <title>The Global Catalogue of Microorganisms (GCM) 10K type strain sequencing project: providing services to taxonomists for standard genome sequencing and annotation.</title>
        <authorList>
            <consortium name="The Broad Institute Genomics Platform"/>
            <consortium name="The Broad Institute Genome Sequencing Center for Infectious Disease"/>
            <person name="Wu L."/>
            <person name="Ma J."/>
        </authorList>
    </citation>
    <scope>NUCLEOTIDE SEQUENCE [LARGE SCALE GENOMIC DNA]</scope>
    <source>
        <strain evidence="2">IBRC 10765</strain>
    </source>
</reference>
<sequence>MPHSMVWMNTDEIIQKVPCTCIDGRTPGLRYSVAGGSFGLILLTLSNIEQSLQRALSDEEVGVYLSLFAQEVGPVYLHTDQHAIDLIYARMGIAPDSKLRELTPAQQKSFIHFAVQPDFQGCGHVKLLMQHSTDYDIPQRLVKSALQAFFIGFFARENNIVFDILAGRHAEERVLLLDDQGNTETERQSALYLETPLDENRFFCHRPLKRALIARFLTVIETSGLPSLSALDTAQLAEQHDASAERTLGHLAPHLPIEYISA</sequence>
<keyword evidence="2" id="KW-1185">Reference proteome</keyword>
<proteinExistence type="predicted"/>
<accession>A0ABV7ZZP9</accession>
<dbReference type="RefSeq" id="WP_380697856.1">
    <property type="nucleotide sequence ID" value="NZ_JBHRYR010000004.1"/>
</dbReference>
<comment type="caution">
    <text evidence="1">The sequence shown here is derived from an EMBL/GenBank/DDBJ whole genome shotgun (WGS) entry which is preliminary data.</text>
</comment>
<organism evidence="1 2">
    <name type="scientific">Saccharospirillum mangrovi</name>
    <dbReference type="NCBI Taxonomy" id="2161747"/>
    <lineage>
        <taxon>Bacteria</taxon>
        <taxon>Pseudomonadati</taxon>
        <taxon>Pseudomonadota</taxon>
        <taxon>Gammaproteobacteria</taxon>
        <taxon>Oceanospirillales</taxon>
        <taxon>Saccharospirillaceae</taxon>
        <taxon>Saccharospirillum</taxon>
    </lineage>
</organism>
<dbReference type="Proteomes" id="UP001595617">
    <property type="component" value="Unassembled WGS sequence"/>
</dbReference>